<dbReference type="EMBL" id="JBHLVZ010000023">
    <property type="protein sequence ID" value="MFC0386133.1"/>
    <property type="molecule type" value="Genomic_DNA"/>
</dbReference>
<proteinExistence type="predicted"/>
<organism evidence="1 2">
    <name type="scientific">Muricoccus vinaceus</name>
    <dbReference type="NCBI Taxonomy" id="424704"/>
    <lineage>
        <taxon>Bacteria</taxon>
        <taxon>Pseudomonadati</taxon>
        <taxon>Pseudomonadota</taxon>
        <taxon>Alphaproteobacteria</taxon>
        <taxon>Acetobacterales</taxon>
        <taxon>Roseomonadaceae</taxon>
        <taxon>Muricoccus</taxon>
    </lineage>
</organism>
<comment type="caution">
    <text evidence="1">The sequence shown here is derived from an EMBL/GenBank/DDBJ whole genome shotgun (WGS) entry which is preliminary data.</text>
</comment>
<keyword evidence="2" id="KW-1185">Reference proteome</keyword>
<protein>
    <submittedName>
        <fullName evidence="1">Uncharacterized protein</fullName>
    </submittedName>
</protein>
<sequence length="56" mass="6084">MAALPRTTPFAGVPDFAQDSCGTCARTAFEEVGQPYEVDLIRDSKTAGHRRLQPFG</sequence>
<accession>A0ABV6IR98</accession>
<gene>
    <name evidence="1" type="ORF">ACFFIC_11345</name>
</gene>
<evidence type="ECO:0000313" key="2">
    <source>
        <dbReference type="Proteomes" id="UP001589789"/>
    </source>
</evidence>
<dbReference type="Proteomes" id="UP001589789">
    <property type="component" value="Unassembled WGS sequence"/>
</dbReference>
<name>A0ABV6IR98_9PROT</name>
<reference evidence="1 2" key="1">
    <citation type="submission" date="2024-09" db="EMBL/GenBank/DDBJ databases">
        <authorList>
            <person name="Sun Q."/>
            <person name="Mori K."/>
        </authorList>
    </citation>
    <scope>NUCLEOTIDE SEQUENCE [LARGE SCALE GENOMIC DNA]</scope>
    <source>
        <strain evidence="1 2">CCM 7468</strain>
    </source>
</reference>
<evidence type="ECO:0000313" key="1">
    <source>
        <dbReference type="EMBL" id="MFC0386133.1"/>
    </source>
</evidence>
<dbReference type="Gene3D" id="3.40.30.10">
    <property type="entry name" value="Glutaredoxin"/>
    <property type="match status" value="1"/>
</dbReference>
<dbReference type="RefSeq" id="WP_377050304.1">
    <property type="nucleotide sequence ID" value="NZ_JBHLVZ010000023.1"/>
</dbReference>